<keyword evidence="6" id="KW-1185">Reference proteome</keyword>
<dbReference type="EMBL" id="JAUPEV010000001">
    <property type="protein sequence ID" value="MDO7252336.1"/>
    <property type="molecule type" value="Genomic_DNA"/>
</dbReference>
<evidence type="ECO:0000313" key="4">
    <source>
        <dbReference type="EMBL" id="MDP2538203.1"/>
    </source>
</evidence>
<gene>
    <name evidence="3" type="ORF">Q5I04_00175</name>
    <name evidence="4" type="ORF">Q5I06_00175</name>
</gene>
<feature type="region of interest" description="Disordered" evidence="1">
    <location>
        <begin position="94"/>
        <end position="152"/>
    </location>
</feature>
<dbReference type="Proteomes" id="UP001240777">
    <property type="component" value="Unassembled WGS sequence"/>
</dbReference>
<feature type="compositionally biased region" description="Basic and acidic residues" evidence="1">
    <location>
        <begin position="125"/>
        <end position="142"/>
    </location>
</feature>
<sequence length="152" mass="16996">MNKFISMILAGALCASLAFGADFSKKSNDDLIKVAGTVAPKDVPDYRMELHKRIKAMKKPEAKAFHEKLEASMKKNTEKMSMKDMRARREAIKKAIDEKTKGMTKEQIKESGLDHHGHHKHGKDHKKDEGSKANKPVKKPDPKAPAPKPEAK</sequence>
<keyword evidence="2" id="KW-0732">Signal</keyword>
<evidence type="ECO:0000313" key="6">
    <source>
        <dbReference type="Proteomes" id="UP001240777"/>
    </source>
</evidence>
<dbReference type="InterPro" id="IPR009488">
    <property type="entry name" value="DUF1104"/>
</dbReference>
<reference evidence="3" key="2">
    <citation type="submission" date="2023-07" db="EMBL/GenBank/DDBJ databases">
        <authorList>
            <person name="Aydin F."/>
            <person name="Tarhane S."/>
            <person name="Saticioglu I.B."/>
            <person name="Karakaya E."/>
            <person name="Abay S."/>
            <person name="Guran O."/>
            <person name="Bozkurt E."/>
            <person name="Uzum N."/>
            <person name="Olgun K."/>
            <person name="Jablonski D."/>
        </authorList>
    </citation>
    <scope>NUCLEOTIDE SEQUENCE</scope>
    <source>
        <strain evidence="3">Faydin-H75</strain>
    </source>
</reference>
<evidence type="ECO:0000313" key="5">
    <source>
        <dbReference type="Proteomes" id="UP001177258"/>
    </source>
</evidence>
<feature type="signal peptide" evidence="2">
    <location>
        <begin position="1"/>
        <end position="20"/>
    </location>
</feature>
<evidence type="ECO:0000256" key="2">
    <source>
        <dbReference type="SAM" id="SignalP"/>
    </source>
</evidence>
<dbReference type="InterPro" id="IPR038310">
    <property type="entry name" value="DUF1104_sf"/>
</dbReference>
<dbReference type="EMBL" id="JAUYZK010000001">
    <property type="protein sequence ID" value="MDP2538203.1"/>
    <property type="molecule type" value="Genomic_DNA"/>
</dbReference>
<comment type="caution">
    <text evidence="4">The sequence shown here is derived from an EMBL/GenBank/DDBJ whole genome shotgun (WGS) entry which is preliminary data.</text>
</comment>
<organism evidence="4 5">
    <name type="scientific">Helicobacter cappadocius</name>
    <dbReference type="NCBI Taxonomy" id="3063998"/>
    <lineage>
        <taxon>Bacteria</taxon>
        <taxon>Pseudomonadati</taxon>
        <taxon>Campylobacterota</taxon>
        <taxon>Epsilonproteobacteria</taxon>
        <taxon>Campylobacterales</taxon>
        <taxon>Helicobacteraceae</taxon>
        <taxon>Helicobacter</taxon>
    </lineage>
</organism>
<dbReference type="Pfam" id="PF06518">
    <property type="entry name" value="DUF1104"/>
    <property type="match status" value="1"/>
</dbReference>
<protein>
    <submittedName>
        <fullName evidence="4">DUF1104 domain-containing protein</fullName>
    </submittedName>
</protein>
<feature type="compositionally biased region" description="Pro residues" evidence="1">
    <location>
        <begin position="143"/>
        <end position="152"/>
    </location>
</feature>
<dbReference type="RefSeq" id="WP_305516180.1">
    <property type="nucleotide sequence ID" value="NZ_JAUPEV010000001.1"/>
</dbReference>
<name>A0AA90PX52_9HELI</name>
<dbReference type="Gene3D" id="1.20.120.1430">
    <property type="entry name" value="HP0721 helical bundle"/>
    <property type="match status" value="1"/>
</dbReference>
<evidence type="ECO:0000313" key="3">
    <source>
        <dbReference type="EMBL" id="MDO7252336.1"/>
    </source>
</evidence>
<dbReference type="Proteomes" id="UP001177258">
    <property type="component" value="Unassembled WGS sequence"/>
</dbReference>
<dbReference type="AlphaFoldDB" id="A0AA90PX52"/>
<reference evidence="4 6" key="1">
    <citation type="submission" date="2023-07" db="EMBL/GenBank/DDBJ databases">
        <title>Unpublished Manusciprt.</title>
        <authorList>
            <person name="Aydin F."/>
            <person name="Tarhane S."/>
            <person name="Saticioglu I.B."/>
            <person name="Karakaya E."/>
            <person name="Abay S."/>
            <person name="Guran O."/>
            <person name="Bozkurt E."/>
            <person name="Uzum N."/>
            <person name="Olgun K."/>
            <person name="Jablonski D."/>
        </authorList>
    </citation>
    <scope>NUCLEOTIDE SEQUENCE</scope>
    <source>
        <strain evidence="6">faydin-H75</strain>
        <strain evidence="4">Faydin-H76</strain>
    </source>
</reference>
<evidence type="ECO:0000256" key="1">
    <source>
        <dbReference type="SAM" id="MobiDB-lite"/>
    </source>
</evidence>
<feature type="compositionally biased region" description="Basic and acidic residues" evidence="1">
    <location>
        <begin position="94"/>
        <end position="115"/>
    </location>
</feature>
<reference evidence="3 5" key="3">
    <citation type="journal article" date="2024" name="Syst. Appl. Microbiol.">
        <title>Helicobacter cappadocius sp. nov., from lizards: The first psychrotrophic Helicobacter species.</title>
        <authorList>
            <person name="Aydin F."/>
            <person name="Tarhane S."/>
            <person name="Karakaya E."/>
            <person name="Abay S."/>
            <person name="Kayman T."/>
            <person name="Guran O."/>
            <person name="Bozkurt E."/>
            <person name="Uzum N."/>
            <person name="Avci A."/>
            <person name="Olgun K."/>
            <person name="Jablonski D."/>
            <person name="Guran C."/>
            <person name="Burcin Saticioglu I."/>
        </authorList>
    </citation>
    <scope>NUCLEOTIDE SEQUENCE [LARGE SCALE GENOMIC DNA]</scope>
    <source>
        <strain evidence="3">Faydin-H75</strain>
        <strain evidence="5">faydin-H76</strain>
    </source>
</reference>
<proteinExistence type="predicted"/>
<accession>A0AA90PX52</accession>
<feature type="chain" id="PRO_5041723599" evidence="2">
    <location>
        <begin position="21"/>
        <end position="152"/>
    </location>
</feature>